<dbReference type="InterPro" id="IPR008258">
    <property type="entry name" value="Transglycosylase_SLT_dom_1"/>
</dbReference>
<dbReference type="PROSITE" id="PS00922">
    <property type="entry name" value="TRANSGLYCOSYLASE"/>
    <property type="match status" value="1"/>
</dbReference>
<dbReference type="PANTHER" id="PTHR37423:SF2">
    <property type="entry name" value="MEMBRANE-BOUND LYTIC MUREIN TRANSGLYCOSYLASE C"/>
    <property type="match status" value="1"/>
</dbReference>
<proteinExistence type="inferred from homology"/>
<feature type="domain" description="Transglycosylase SLT" evidence="2">
    <location>
        <begin position="52"/>
        <end position="150"/>
    </location>
</feature>
<dbReference type="EMBL" id="AP025523">
    <property type="protein sequence ID" value="BDE07976.1"/>
    <property type="molecule type" value="Genomic_DNA"/>
</dbReference>
<accession>A0AAN2CB89</accession>
<dbReference type="AlphaFoldDB" id="A0AAN2CB89"/>
<keyword evidence="4" id="KW-1185">Reference proteome</keyword>
<evidence type="ECO:0000256" key="1">
    <source>
        <dbReference type="ARBA" id="ARBA00007734"/>
    </source>
</evidence>
<name>A0AAN2CB89_UNVUL</name>
<dbReference type="Pfam" id="PF01464">
    <property type="entry name" value="SLT"/>
    <property type="match status" value="1"/>
</dbReference>
<dbReference type="InterPro" id="IPR000189">
    <property type="entry name" value="Transglyc_AS"/>
</dbReference>
<dbReference type="PANTHER" id="PTHR37423">
    <property type="entry name" value="SOLUBLE LYTIC MUREIN TRANSGLYCOSYLASE-RELATED"/>
    <property type="match status" value="1"/>
</dbReference>
<dbReference type="CDD" id="cd00254">
    <property type="entry name" value="LT-like"/>
    <property type="match status" value="1"/>
</dbReference>
<gene>
    <name evidence="3" type="ORF">WPS_32520</name>
</gene>
<organism evidence="3 4">
    <name type="scientific">Vulcanimicrobium alpinum</name>
    <dbReference type="NCBI Taxonomy" id="3016050"/>
    <lineage>
        <taxon>Bacteria</taxon>
        <taxon>Bacillati</taxon>
        <taxon>Vulcanimicrobiota</taxon>
        <taxon>Vulcanimicrobiia</taxon>
        <taxon>Vulcanimicrobiales</taxon>
        <taxon>Vulcanimicrobiaceae</taxon>
        <taxon>Vulcanimicrobium</taxon>
    </lineage>
</organism>
<dbReference type="PROSITE" id="PS51257">
    <property type="entry name" value="PROKAR_LIPOPROTEIN"/>
    <property type="match status" value="1"/>
</dbReference>
<evidence type="ECO:0000259" key="2">
    <source>
        <dbReference type="Pfam" id="PF01464"/>
    </source>
</evidence>
<dbReference type="GO" id="GO:0016020">
    <property type="term" value="C:membrane"/>
    <property type="evidence" value="ECO:0007669"/>
    <property type="project" value="InterPro"/>
</dbReference>
<dbReference type="Gene3D" id="1.10.530.10">
    <property type="match status" value="1"/>
</dbReference>
<dbReference type="GO" id="GO:0000270">
    <property type="term" value="P:peptidoglycan metabolic process"/>
    <property type="evidence" value="ECO:0007669"/>
    <property type="project" value="InterPro"/>
</dbReference>
<dbReference type="KEGG" id="vab:WPS_32520"/>
<dbReference type="InterPro" id="IPR023346">
    <property type="entry name" value="Lysozyme-like_dom_sf"/>
</dbReference>
<dbReference type="SUPFAM" id="SSF53955">
    <property type="entry name" value="Lysozyme-like"/>
    <property type="match status" value="1"/>
</dbReference>
<protein>
    <recommendedName>
        <fullName evidence="2">Transglycosylase SLT domain-containing protein</fullName>
    </recommendedName>
</protein>
<reference evidence="3 4" key="1">
    <citation type="journal article" date="2022" name="ISME Commun">
        <title>Vulcanimicrobium alpinus gen. nov. sp. nov., the first cultivated representative of the candidate phylum 'Eremiobacterota', is a metabolically versatile aerobic anoxygenic phototroph.</title>
        <authorList>
            <person name="Yabe S."/>
            <person name="Muto K."/>
            <person name="Abe K."/>
            <person name="Yokota A."/>
            <person name="Staudigel H."/>
            <person name="Tebo B.M."/>
        </authorList>
    </citation>
    <scope>NUCLEOTIDE SEQUENCE [LARGE SCALE GENOMIC DNA]</scope>
    <source>
        <strain evidence="3 4">WC8-2</strain>
    </source>
</reference>
<evidence type="ECO:0000313" key="3">
    <source>
        <dbReference type="EMBL" id="BDE07976.1"/>
    </source>
</evidence>
<sequence>MGEAAKRGVTVSPRALWTSALLAFAALSGCSGGGLLPGGPHSMPPDRLSALVRGASSTNAVDPKLVFAMIDAESHGDPSAVSRVGAQGLMQLMPDTSALYGVVNPFDPYQNVDGGTRYLHDLLRRYRGNVRLAVAAYNAGPGAVDAARGIPHYAETRAYVDRVVAGLR</sequence>
<dbReference type="Proteomes" id="UP001317532">
    <property type="component" value="Chromosome"/>
</dbReference>
<dbReference type="GO" id="GO:0008933">
    <property type="term" value="F:peptidoglycan lytic transglycosylase activity"/>
    <property type="evidence" value="ECO:0007669"/>
    <property type="project" value="InterPro"/>
</dbReference>
<comment type="similarity">
    <text evidence="1">Belongs to the transglycosylase Slt family.</text>
</comment>
<evidence type="ECO:0000313" key="4">
    <source>
        <dbReference type="Proteomes" id="UP001317532"/>
    </source>
</evidence>